<keyword evidence="4" id="KW-1185">Reference proteome</keyword>
<dbReference type="HAMAP" id="MF_00634">
    <property type="entry name" value="UPF0235"/>
    <property type="match status" value="1"/>
</dbReference>
<evidence type="ECO:0000256" key="1">
    <source>
        <dbReference type="ARBA" id="ARBA00010364"/>
    </source>
</evidence>
<dbReference type="NCBIfam" id="NF003466">
    <property type="entry name" value="PRK05090.1"/>
    <property type="match status" value="1"/>
</dbReference>
<dbReference type="EMBL" id="JBAKBA010000022">
    <property type="protein sequence ID" value="MEL0659563.1"/>
    <property type="molecule type" value="Genomic_DNA"/>
</dbReference>
<evidence type="ECO:0000256" key="2">
    <source>
        <dbReference type="HAMAP-Rule" id="MF_00634"/>
    </source>
</evidence>
<dbReference type="Gene3D" id="3.30.1200.10">
    <property type="entry name" value="YggU-like"/>
    <property type="match status" value="1"/>
</dbReference>
<dbReference type="RefSeq" id="WP_341628108.1">
    <property type="nucleotide sequence ID" value="NZ_JBAKBA010000022.1"/>
</dbReference>
<dbReference type="PANTHER" id="PTHR13420:SF7">
    <property type="entry name" value="UPF0235 PROTEIN C15ORF40"/>
    <property type="match status" value="1"/>
</dbReference>
<evidence type="ECO:0000313" key="3">
    <source>
        <dbReference type="EMBL" id="MEL0659563.1"/>
    </source>
</evidence>
<dbReference type="InterPro" id="IPR003746">
    <property type="entry name" value="DUF167"/>
</dbReference>
<gene>
    <name evidence="3" type="primary">yggU</name>
    <name evidence="3" type="ORF">V6255_10480</name>
</gene>
<dbReference type="PANTHER" id="PTHR13420">
    <property type="entry name" value="UPF0235 PROTEIN C15ORF40"/>
    <property type="match status" value="1"/>
</dbReference>
<proteinExistence type="inferred from homology"/>
<sequence length="94" mass="10625">MSDYYSYQGEDLLLRLYLQPKASRDQFVGQHGEELKIAITAPPVDGKANAHLVKFLSKQFNVAKSAISVEKGLQSRHKLVRIKQPKKLPSLFSQ</sequence>
<name>A0ABU9HCN8_9GAMM</name>
<comment type="caution">
    <text evidence="3">The sequence shown here is derived from an EMBL/GenBank/DDBJ whole genome shotgun (WGS) entry which is preliminary data.</text>
</comment>
<protein>
    <recommendedName>
        <fullName evidence="2">UPF0235 protein V6255_10480</fullName>
    </recommendedName>
</protein>
<dbReference type="InterPro" id="IPR036591">
    <property type="entry name" value="YggU-like_sf"/>
</dbReference>
<dbReference type="NCBIfam" id="TIGR00251">
    <property type="entry name" value="DUF167 family protein"/>
    <property type="match status" value="1"/>
</dbReference>
<evidence type="ECO:0000313" key="4">
    <source>
        <dbReference type="Proteomes" id="UP001366060"/>
    </source>
</evidence>
<dbReference type="SMART" id="SM01152">
    <property type="entry name" value="DUF167"/>
    <property type="match status" value="1"/>
</dbReference>
<accession>A0ABU9HCN8</accession>
<dbReference type="Pfam" id="PF02594">
    <property type="entry name" value="DUF167"/>
    <property type="match status" value="1"/>
</dbReference>
<organism evidence="3 4">
    <name type="scientific">Psychromonas arctica</name>
    <dbReference type="NCBI Taxonomy" id="168275"/>
    <lineage>
        <taxon>Bacteria</taxon>
        <taxon>Pseudomonadati</taxon>
        <taxon>Pseudomonadota</taxon>
        <taxon>Gammaproteobacteria</taxon>
        <taxon>Alteromonadales</taxon>
        <taxon>Psychromonadaceae</taxon>
        <taxon>Psychromonas</taxon>
    </lineage>
</organism>
<dbReference type="Proteomes" id="UP001366060">
    <property type="component" value="Unassembled WGS sequence"/>
</dbReference>
<dbReference type="SUPFAM" id="SSF69786">
    <property type="entry name" value="YggU-like"/>
    <property type="match status" value="1"/>
</dbReference>
<reference evidence="3 4" key="1">
    <citation type="submission" date="2024-02" db="EMBL/GenBank/DDBJ databases">
        <title>Bacteria isolated from the canopy kelp, Nereocystis luetkeana.</title>
        <authorList>
            <person name="Pfister C.A."/>
            <person name="Younker I.T."/>
            <person name="Light S.H."/>
        </authorList>
    </citation>
    <scope>NUCLEOTIDE SEQUENCE [LARGE SCALE GENOMIC DNA]</scope>
    <source>
        <strain evidence="3 4">TI.2.07</strain>
    </source>
</reference>
<comment type="similarity">
    <text evidence="1 2">Belongs to the UPF0235 family.</text>
</comment>